<dbReference type="EMBL" id="JFHN01000065">
    <property type="protein sequence ID" value="EXU74196.1"/>
    <property type="molecule type" value="Genomic_DNA"/>
</dbReference>
<evidence type="ECO:0000313" key="2">
    <source>
        <dbReference type="EMBL" id="EXU74196.1"/>
    </source>
</evidence>
<gene>
    <name evidence="2" type="ORF">BG55_18815</name>
</gene>
<dbReference type="RefSeq" id="WP_034940215.1">
    <property type="nucleotide sequence ID" value="NZ_JFHN01000065.1"/>
</dbReference>
<feature type="signal peptide" evidence="1">
    <location>
        <begin position="1"/>
        <end position="21"/>
    </location>
</feature>
<name>A0A014LX89_9GAMM</name>
<dbReference type="Pfam" id="PF12790">
    <property type="entry name" value="T6SS-SciN"/>
    <property type="match status" value="1"/>
</dbReference>
<dbReference type="Proteomes" id="UP000019918">
    <property type="component" value="Unassembled WGS sequence"/>
</dbReference>
<dbReference type="PANTHER" id="PTHR37625:SF4">
    <property type="entry name" value="OUTER MEMBRANE LIPOPROTEIN"/>
    <property type="match status" value="1"/>
</dbReference>
<organism evidence="2 3">
    <name type="scientific">Erwinia mallotivora</name>
    <dbReference type="NCBI Taxonomy" id="69222"/>
    <lineage>
        <taxon>Bacteria</taxon>
        <taxon>Pseudomonadati</taxon>
        <taxon>Pseudomonadota</taxon>
        <taxon>Gammaproteobacteria</taxon>
        <taxon>Enterobacterales</taxon>
        <taxon>Erwiniaceae</taxon>
        <taxon>Erwinia</taxon>
    </lineage>
</organism>
<feature type="chain" id="PRO_5001471887" description="Type VI secretion protein" evidence="1">
    <location>
        <begin position="22"/>
        <end position="175"/>
    </location>
</feature>
<reference evidence="2 3" key="1">
    <citation type="submission" date="2014-02" db="EMBL/GenBank/DDBJ databases">
        <title>Draft genome of Erwinia mallotivora strain BT-MARDI, a papaya dieback pathogen.</title>
        <authorList>
            <person name="Redzuan R."/>
            <person name="Abu Bakar N."/>
            <person name="Badrun R."/>
            <person name="Mohd Raih M.F."/>
            <person name="Rozano L."/>
            <person name="Mat Amin N."/>
        </authorList>
    </citation>
    <scope>NUCLEOTIDE SEQUENCE [LARGE SCALE GENOMIC DNA]</scope>
    <source>
        <strain evidence="2 3">BT-MARDI</strain>
    </source>
</reference>
<protein>
    <recommendedName>
        <fullName evidence="4">Type VI secretion protein</fullName>
    </recommendedName>
</protein>
<evidence type="ECO:0000256" key="1">
    <source>
        <dbReference type="SAM" id="SignalP"/>
    </source>
</evidence>
<dbReference type="InterPro" id="IPR017734">
    <property type="entry name" value="T6SS_SciN"/>
</dbReference>
<accession>A0A014LX89</accession>
<proteinExistence type="predicted"/>
<comment type="caution">
    <text evidence="2">The sequence shown here is derived from an EMBL/GenBank/DDBJ whole genome shotgun (WGS) entry which is preliminary data.</text>
</comment>
<dbReference type="AlphaFoldDB" id="A0A014LX89"/>
<keyword evidence="1" id="KW-0732">Signal</keyword>
<keyword evidence="3" id="KW-1185">Reference proteome</keyword>
<sequence>MTFAPLSRSVALMLLCSLLTACGLTQTVSDGTVSVTRAIFYKKIKVLHLDFEPRAAINADESQTPLATMVQVYQLKDRQKVDAVDYQKLLRDADNTLKEDIVASKSLLVMPKGSVTLNMLMNEEAKFVAVVGLFNRPDMRNNSWKLVLSLDDLDPDKPRTIELGNGWMTLIPVKE</sequence>
<dbReference type="PATRIC" id="fig|69222.5.peg.3838"/>
<dbReference type="Gene3D" id="2.60.40.4150">
    <property type="entry name" value="Type VI secretion system, lipoprotein SciN"/>
    <property type="match status" value="1"/>
</dbReference>
<dbReference type="OrthoDB" id="7021080at2"/>
<evidence type="ECO:0008006" key="4">
    <source>
        <dbReference type="Google" id="ProtNLM"/>
    </source>
</evidence>
<evidence type="ECO:0000313" key="3">
    <source>
        <dbReference type="Proteomes" id="UP000019918"/>
    </source>
</evidence>
<dbReference type="PANTHER" id="PTHR37625">
    <property type="entry name" value="OUTER MEMBRANE LIPOPROTEIN-RELATED"/>
    <property type="match status" value="1"/>
</dbReference>
<dbReference type="InterPro" id="IPR038706">
    <property type="entry name" value="Type_VI_SciN-like_sf"/>
</dbReference>
<dbReference type="STRING" id="69222.BG55_18815"/>
<dbReference type="NCBIfam" id="TIGR03352">
    <property type="entry name" value="VI_chp_3"/>
    <property type="match status" value="1"/>
</dbReference>